<dbReference type="AlphaFoldDB" id="A0AAJ7S7R0"/>
<name>A0AAJ7S7R0_9HYME</name>
<accession>A0AAJ7S7R0</accession>
<dbReference type="RefSeq" id="XP_026673033.1">
    <property type="nucleotide sequence ID" value="XM_026817232.1"/>
</dbReference>
<protein>
    <submittedName>
        <fullName evidence="2">Uncharacterized protein LOC113464852</fullName>
    </submittedName>
</protein>
<reference evidence="2" key="1">
    <citation type="submission" date="2025-08" db="UniProtKB">
        <authorList>
            <consortium name="RefSeq"/>
        </authorList>
    </citation>
    <scope>IDENTIFICATION</scope>
    <source>
        <tissue evidence="2">Whole body</tissue>
    </source>
</reference>
<organism evidence="1 2">
    <name type="scientific">Ceratina calcarata</name>
    <dbReference type="NCBI Taxonomy" id="156304"/>
    <lineage>
        <taxon>Eukaryota</taxon>
        <taxon>Metazoa</taxon>
        <taxon>Ecdysozoa</taxon>
        <taxon>Arthropoda</taxon>
        <taxon>Hexapoda</taxon>
        <taxon>Insecta</taxon>
        <taxon>Pterygota</taxon>
        <taxon>Neoptera</taxon>
        <taxon>Endopterygota</taxon>
        <taxon>Hymenoptera</taxon>
        <taxon>Apocrita</taxon>
        <taxon>Aculeata</taxon>
        <taxon>Apoidea</taxon>
        <taxon>Anthophila</taxon>
        <taxon>Apidae</taxon>
        <taxon>Ceratina</taxon>
        <taxon>Zadontomerus</taxon>
    </lineage>
</organism>
<evidence type="ECO:0000313" key="1">
    <source>
        <dbReference type="Proteomes" id="UP000694925"/>
    </source>
</evidence>
<sequence>MRDRVKRLSVSGEYMLYAASTLMRALEEKITLSLRMMASLIGMTTLTKSHIELNNTTIHWLKRIRPIFEYNSALYEQTKYELEEVLHKKVESLNAEVESMFPR</sequence>
<evidence type="ECO:0000313" key="2">
    <source>
        <dbReference type="RefSeq" id="XP_026673033.1"/>
    </source>
</evidence>
<dbReference type="KEGG" id="ccal:113464852"/>
<proteinExistence type="predicted"/>
<keyword evidence="1" id="KW-1185">Reference proteome</keyword>
<dbReference type="GeneID" id="113464852"/>
<dbReference type="Proteomes" id="UP000694925">
    <property type="component" value="Unplaced"/>
</dbReference>
<gene>
    <name evidence="2" type="primary">LOC113464852</name>
</gene>